<evidence type="ECO:0000259" key="3">
    <source>
        <dbReference type="Pfam" id="PF15917"/>
    </source>
</evidence>
<feature type="transmembrane region" description="Helical" evidence="2">
    <location>
        <begin position="54"/>
        <end position="70"/>
    </location>
</feature>
<protein>
    <submittedName>
        <fullName evidence="5">Piezo-type mechanosensitive ion channel component</fullName>
    </submittedName>
</protein>
<feature type="transmembrane region" description="Helical" evidence="2">
    <location>
        <begin position="921"/>
        <end position="940"/>
    </location>
</feature>
<evidence type="ECO:0000313" key="5">
    <source>
        <dbReference type="EMBL" id="OXA57379.1"/>
    </source>
</evidence>
<feature type="domain" description="Piezo TM1-24" evidence="4">
    <location>
        <begin position="48"/>
        <end position="162"/>
    </location>
</feature>
<feature type="transmembrane region" description="Helical" evidence="2">
    <location>
        <begin position="393"/>
        <end position="411"/>
    </location>
</feature>
<feature type="region of interest" description="Disordered" evidence="1">
    <location>
        <begin position="333"/>
        <end position="352"/>
    </location>
</feature>
<proteinExistence type="predicted"/>
<feature type="transmembrane region" description="Helical" evidence="2">
    <location>
        <begin position="815"/>
        <end position="835"/>
    </location>
</feature>
<evidence type="ECO:0000313" key="6">
    <source>
        <dbReference type="Proteomes" id="UP000198287"/>
    </source>
</evidence>
<dbReference type="PANTHER" id="PTHR47049">
    <property type="entry name" value="PIEZO-TYPE MECHANOSENSITIVE ION CHANNEL HOMOLOG"/>
    <property type="match status" value="1"/>
</dbReference>
<evidence type="ECO:0000256" key="1">
    <source>
        <dbReference type="SAM" id="MobiDB-lite"/>
    </source>
</evidence>
<feature type="transmembrane region" description="Helical" evidence="2">
    <location>
        <begin position="528"/>
        <end position="547"/>
    </location>
</feature>
<keyword evidence="2" id="KW-1133">Transmembrane helix</keyword>
<feature type="transmembrane region" description="Helical" evidence="2">
    <location>
        <begin position="203"/>
        <end position="220"/>
    </location>
</feature>
<feature type="transmembrane region" description="Helical" evidence="2">
    <location>
        <begin position="1104"/>
        <end position="1123"/>
    </location>
</feature>
<keyword evidence="2" id="KW-0812">Transmembrane</keyword>
<feature type="transmembrane region" description="Helical" evidence="2">
    <location>
        <begin position="180"/>
        <end position="197"/>
    </location>
</feature>
<keyword evidence="6" id="KW-1185">Reference proteome</keyword>
<feature type="transmembrane region" description="Helical" evidence="2">
    <location>
        <begin position="225"/>
        <end position="246"/>
    </location>
</feature>
<feature type="domain" description="Piezo TM1-24" evidence="4">
    <location>
        <begin position="165"/>
        <end position="661"/>
    </location>
</feature>
<dbReference type="GO" id="GO:0008381">
    <property type="term" value="F:mechanosensitive monoatomic ion channel activity"/>
    <property type="evidence" value="ECO:0007669"/>
    <property type="project" value="InterPro"/>
</dbReference>
<feature type="domain" description="Piezo TM25-28" evidence="3">
    <location>
        <begin position="1040"/>
        <end position="1209"/>
    </location>
</feature>
<keyword evidence="2" id="KW-0472">Membrane</keyword>
<name>A0A226EIU0_FOLCA</name>
<organism evidence="5 6">
    <name type="scientific">Folsomia candida</name>
    <name type="common">Springtail</name>
    <dbReference type="NCBI Taxonomy" id="158441"/>
    <lineage>
        <taxon>Eukaryota</taxon>
        <taxon>Metazoa</taxon>
        <taxon>Ecdysozoa</taxon>
        <taxon>Arthropoda</taxon>
        <taxon>Hexapoda</taxon>
        <taxon>Collembola</taxon>
        <taxon>Entomobryomorpha</taxon>
        <taxon>Isotomoidea</taxon>
        <taxon>Isotomidae</taxon>
        <taxon>Proisotominae</taxon>
        <taxon>Folsomia</taxon>
    </lineage>
</organism>
<dbReference type="InterPro" id="IPR056769">
    <property type="entry name" value="Piezo_TM1-24"/>
</dbReference>
<comment type="caution">
    <text evidence="5">The sequence shown here is derived from an EMBL/GenBank/DDBJ whole genome shotgun (WGS) entry which is preliminary data.</text>
</comment>
<dbReference type="OMA" id="RYCYFLS"/>
<dbReference type="Proteomes" id="UP000198287">
    <property type="component" value="Unassembled WGS sequence"/>
</dbReference>
<evidence type="ECO:0000256" key="2">
    <source>
        <dbReference type="SAM" id="Phobius"/>
    </source>
</evidence>
<dbReference type="GO" id="GO:0016020">
    <property type="term" value="C:membrane"/>
    <property type="evidence" value="ECO:0007669"/>
    <property type="project" value="InterPro"/>
</dbReference>
<feature type="transmembrane region" description="Helical" evidence="2">
    <location>
        <begin position="581"/>
        <end position="602"/>
    </location>
</feature>
<dbReference type="PANTHER" id="PTHR47049:SF2">
    <property type="entry name" value="PIEZO-TYPE MECHANOSENSITIVE ION CHANNEL HOMOLOG"/>
    <property type="match status" value="1"/>
</dbReference>
<feature type="transmembrane region" description="Helical" evidence="2">
    <location>
        <begin position="634"/>
        <end position="655"/>
    </location>
</feature>
<feature type="transmembrane region" description="Helical" evidence="2">
    <location>
        <begin position="77"/>
        <end position="98"/>
    </location>
</feature>
<accession>A0A226EIU0</accession>
<dbReference type="OrthoDB" id="303066at2759"/>
<feature type="transmembrane region" description="Helical" evidence="2">
    <location>
        <begin position="743"/>
        <end position="772"/>
    </location>
</feature>
<feature type="transmembrane region" description="Helical" evidence="2">
    <location>
        <begin position="140"/>
        <end position="160"/>
    </location>
</feature>
<feature type="transmembrane region" description="Helical" evidence="2">
    <location>
        <begin position="417"/>
        <end position="439"/>
    </location>
</feature>
<dbReference type="Pfam" id="PF15917">
    <property type="entry name" value="Piezo_TM25-28"/>
    <property type="match status" value="1"/>
</dbReference>
<gene>
    <name evidence="5" type="ORF">Fcan01_06986</name>
</gene>
<feature type="compositionally biased region" description="Low complexity" evidence="1">
    <location>
        <begin position="334"/>
        <end position="350"/>
    </location>
</feature>
<sequence length="1223" mass="140411">MPSIGSGEQGGVGGVVRIIGAKEEPPISAILLIRVFLPVVLVACSIVRPCASSFLYLLLYLCLPFVGIKLRGYLRILLVLTTLAILSQFVFQIVLLSLPPYGYFLDEIQIFQYGCKNITMGTLFQQFSLIPLSALNALDIMRWVLPDLVLFAATTCVYYYTHNKTYTKPKRLFKSVYKKFGSYVTLTLFLVTAALEPSIINSAYYLIFLFGCTAWSLNIFSKRILIFLFAIGSFNAFLQILATYVYQISLGRLFIDFNFNMRLLGLVDFVEYDCTKDDRVLVINDNLKLSTWLSPVAILLLFHLTVYQIYFLLRKDPPELMVSGENNYGSIIEQQQQHQPPPQSSSRPPSTITTASTKHLQLFTTALLKTLNLFIKSSYIGTNIIMMAWSITYHSWLTFILLIAACLLWMFPNQRRAMLLSSPILVIYAEILLLIQYVYCLQYDFPKFIDGINLTEIGLAKDPNCFKAIMVKSCYAVMFWITLRQYVTEKTTTSSLIENAAQESFRVVVSNQPAELIVKGKEHWLKSILIKLWIWVVAIMLFIIGLGGGDKVVLYRIVYMALFLVFIITFQLSYNCWRRMLYSFWLTVIIYSMLVLVLIYTYQFEDIPQYLNKTGIPEQLQKDIGLEKFDTGDLFVRLLTPTFFLIITVIQLHYFHKDFLKISEIIGHAAEEAPPEEIIVEDNKNFTKSIKLYAKIMYKKAVLVYKVGSEICWKLLEIHIGKIVITSVFILSVFDKSLLHFPLCIFAVIATVSLQTMLIHLCSIYICILFLLKMIYQIDYIEHSAYNNDGCNATQQNDAEWLGFFKIDGERFNSLISILSGYIGLIAILTLQGVIKIRRQFRRRAAGTDNIVFPNITRPDADKGLIPMVQFLVNYIFHKFGVETTLVTLVLVIGTRLDFFSVLYSAWLVPMFWMSRKQLQFKIWMPFITFLTILLPLQYLSSVGIPPFLCVDYPWTPLDPELKGWLFLPDFVAPPDISRLVPDFILLLICTCQHKVFRAEEALEGEAGSNDEILSNTVEGNLNPTPDFLSTSHTVREEQKTLNSIKKSVLLSFYWLTLGIIFLTGTNRVNLFALGYLVGSFIFLWEGNEFYLREKVDIIKRWNILLSYNVFVICIKCLLQLVGCVFLPALQYNFCWLIQLFGIACLNKFKSESSYEINRGLLDGSSNQQCDVPHDEAGMVWDGITFAFLILQRRIFFSYYFFHIRAGIQIKLTEYGKKVECKN</sequence>
<feature type="transmembrane region" description="Helical" evidence="2">
    <location>
        <begin position="553"/>
        <end position="574"/>
    </location>
</feature>
<dbReference type="InterPro" id="IPR031805">
    <property type="entry name" value="Piezo_TM25-28"/>
</dbReference>
<feature type="transmembrane region" description="Helical" evidence="2">
    <location>
        <begin position="292"/>
        <end position="313"/>
    </location>
</feature>
<reference evidence="5 6" key="1">
    <citation type="submission" date="2015-12" db="EMBL/GenBank/DDBJ databases">
        <title>The genome of Folsomia candida.</title>
        <authorList>
            <person name="Faddeeva A."/>
            <person name="Derks M.F."/>
            <person name="Anvar Y."/>
            <person name="Smit S."/>
            <person name="Van Straalen N."/>
            <person name="Roelofs D."/>
        </authorList>
    </citation>
    <scope>NUCLEOTIDE SEQUENCE [LARGE SCALE GENOMIC DNA]</scope>
    <source>
        <strain evidence="5 6">VU population</strain>
        <tissue evidence="5">Whole body</tissue>
    </source>
</reference>
<evidence type="ECO:0000259" key="4">
    <source>
        <dbReference type="Pfam" id="PF24871"/>
    </source>
</evidence>
<dbReference type="InterPro" id="IPR027272">
    <property type="entry name" value="Piezo"/>
</dbReference>
<dbReference type="EMBL" id="LNIX01000003">
    <property type="protein sequence ID" value="OXA57379.1"/>
    <property type="molecule type" value="Genomic_DNA"/>
</dbReference>
<dbReference type="Pfam" id="PF24871">
    <property type="entry name" value="Piezo_TM1-24"/>
    <property type="match status" value="2"/>
</dbReference>
<dbReference type="AlphaFoldDB" id="A0A226EIU0"/>
<dbReference type="STRING" id="158441.A0A226EIU0"/>
<feature type="transmembrane region" description="Helical" evidence="2">
    <location>
        <begin position="1048"/>
        <end position="1065"/>
    </location>
</feature>
<feature type="transmembrane region" description="Helical" evidence="2">
    <location>
        <begin position="886"/>
        <end position="909"/>
    </location>
</feature>
<feature type="transmembrane region" description="Helical" evidence="2">
    <location>
        <begin position="1071"/>
        <end position="1092"/>
    </location>
</feature>